<feature type="region of interest" description="Disordered" evidence="1">
    <location>
        <begin position="1"/>
        <end position="20"/>
    </location>
</feature>
<dbReference type="Proteomes" id="UP001222325">
    <property type="component" value="Unassembled WGS sequence"/>
</dbReference>
<feature type="region of interest" description="Disordered" evidence="1">
    <location>
        <begin position="602"/>
        <end position="687"/>
    </location>
</feature>
<feature type="compositionally biased region" description="Basic and acidic residues" evidence="1">
    <location>
        <begin position="969"/>
        <end position="994"/>
    </location>
</feature>
<feature type="region of interest" description="Disordered" evidence="1">
    <location>
        <begin position="969"/>
        <end position="1007"/>
    </location>
</feature>
<name>A0AAD6XHD4_9AGAR</name>
<feature type="compositionally biased region" description="Pro residues" evidence="1">
    <location>
        <begin position="208"/>
        <end position="217"/>
    </location>
</feature>
<accession>A0AAD6XHD4</accession>
<feature type="compositionally biased region" description="Basic and acidic residues" evidence="1">
    <location>
        <begin position="821"/>
        <end position="833"/>
    </location>
</feature>
<feature type="region of interest" description="Disordered" evidence="1">
    <location>
        <begin position="813"/>
        <end position="833"/>
    </location>
</feature>
<feature type="compositionally biased region" description="Polar residues" evidence="1">
    <location>
        <begin position="762"/>
        <end position="772"/>
    </location>
</feature>
<gene>
    <name evidence="2" type="ORF">B0H15DRAFT_1027190</name>
</gene>
<evidence type="ECO:0000313" key="3">
    <source>
        <dbReference type="Proteomes" id="UP001222325"/>
    </source>
</evidence>
<protein>
    <submittedName>
        <fullName evidence="2">Uncharacterized protein</fullName>
    </submittedName>
</protein>
<organism evidence="2 3">
    <name type="scientific">Mycena belliarum</name>
    <dbReference type="NCBI Taxonomy" id="1033014"/>
    <lineage>
        <taxon>Eukaryota</taxon>
        <taxon>Fungi</taxon>
        <taxon>Dikarya</taxon>
        <taxon>Basidiomycota</taxon>
        <taxon>Agaricomycotina</taxon>
        <taxon>Agaricomycetes</taxon>
        <taxon>Agaricomycetidae</taxon>
        <taxon>Agaricales</taxon>
        <taxon>Marasmiineae</taxon>
        <taxon>Mycenaceae</taxon>
        <taxon>Mycena</taxon>
    </lineage>
</organism>
<feature type="region of interest" description="Disordered" evidence="1">
    <location>
        <begin position="183"/>
        <end position="254"/>
    </location>
</feature>
<dbReference type="AlphaFoldDB" id="A0AAD6XHD4"/>
<reference evidence="2" key="1">
    <citation type="submission" date="2023-03" db="EMBL/GenBank/DDBJ databases">
        <title>Massive genome expansion in bonnet fungi (Mycena s.s.) driven by repeated elements and novel gene families across ecological guilds.</title>
        <authorList>
            <consortium name="Lawrence Berkeley National Laboratory"/>
            <person name="Harder C.B."/>
            <person name="Miyauchi S."/>
            <person name="Viragh M."/>
            <person name="Kuo A."/>
            <person name="Thoen E."/>
            <person name="Andreopoulos B."/>
            <person name="Lu D."/>
            <person name="Skrede I."/>
            <person name="Drula E."/>
            <person name="Henrissat B."/>
            <person name="Morin E."/>
            <person name="Kohler A."/>
            <person name="Barry K."/>
            <person name="LaButti K."/>
            <person name="Morin E."/>
            <person name="Salamov A."/>
            <person name="Lipzen A."/>
            <person name="Mereny Z."/>
            <person name="Hegedus B."/>
            <person name="Baldrian P."/>
            <person name="Stursova M."/>
            <person name="Weitz H."/>
            <person name="Taylor A."/>
            <person name="Grigoriev I.V."/>
            <person name="Nagy L.G."/>
            <person name="Martin F."/>
            <person name="Kauserud H."/>
        </authorList>
    </citation>
    <scope>NUCLEOTIDE SEQUENCE</scope>
    <source>
        <strain evidence="2">CBHHK173m</strain>
    </source>
</reference>
<evidence type="ECO:0000313" key="2">
    <source>
        <dbReference type="EMBL" id="KAJ7075195.1"/>
    </source>
</evidence>
<sequence length="1065" mass="115794">MSSLHHHGPGGLAACARPPHTQTRHCRCPPPAAPAPHVTPPLPASLALLSSHLTPALARCPGPASRSLRPRRRLWASAICRPLPTHPCAVSASASFVLRTPTRTSALAPLAHAEALAVQLAASTPPLIGRLAHAPRRRSVRRPLLPRLVNVSASLHRPRSPGATACTFLPALTSSLADRRLTTTVARITKTPPRASRSDNPTYARALPVPPFAPPALPTAAQRGSVKPHDAPSSPSTPSATPRPLRSPNVPHSRVGPAAAVYRRAACPAFALSPTPPSPRFSIAIHPLAARVRGRARRPCTRPVRPCAAPLALPLRIRKPLRRPLISACTRPRPAPSPSPAPEHAAIGATTPLHCDDSRLPPLGKRAPAHPDIRRCMRENELHREHAVVGRCPVRLSAALLAFWRCPRVEAVPPAFSSPIGRPLCCRACVRASYIRRAARIRIRKAFAPPAAAALSPPHLVPAARDALLPSPHLPRTRRGTSLLRPYLRQLSPRRFALRPASPFAPRHAPRVLRARPRALCLHRSGLLRPPACPVGRAPVPRVQTRPRIRGSMCTRGSGIAATSPPRPRLLLPMHAAPPPLSLAIQHSTSADEALSSFPFALTHVSEEPPPTRPRRRPRSPQRPPARRPHGRRIARRVDARPSLNARPRRPRSTPVLAATPSPRPHTRSRSALGIARAQRSDTARLPCERGSGFEAGMCAYVVPDGDPRQVTLAAPPMTAAVLKLARVALRRPSAPSSNAHGAIRAAAAAAAGQSSPRALATTQGSSLSTARSPPAQVPLHAPESRPRDKSAPVFRLATPFVVTGGFRLQVPSARRVARSGSRDKSPARDSCDSRPALRVIYRCSRGKMRFRWGTEPPRRNRREPAARSTSACKPQIPRLLIALIPFAIDSHPLNYARIAQFCRLSVTLSNALFDIAGVRGAQAQQRLLGVPYIDRPRVDIRYNRVLCHLLEITSPARFDVLRDSMQRRRGVGKENHNRRRESQQRLHSLDRRGGSRPVRFPPIPRQSISLPLGGPDRFIRHRTLRARQCPSLRLSSILPCARSLHLTRAQSRAARPSPPLYSRL</sequence>
<feature type="compositionally biased region" description="Low complexity" evidence="1">
    <location>
        <begin position="231"/>
        <end position="248"/>
    </location>
</feature>
<feature type="region of interest" description="Disordered" evidence="1">
    <location>
        <begin position="753"/>
        <end position="793"/>
    </location>
</feature>
<keyword evidence="3" id="KW-1185">Reference proteome</keyword>
<feature type="compositionally biased region" description="Basic residues" evidence="1">
    <location>
        <begin position="613"/>
        <end position="635"/>
    </location>
</feature>
<comment type="caution">
    <text evidence="2">The sequence shown here is derived from an EMBL/GenBank/DDBJ whole genome shotgun (WGS) entry which is preliminary data.</text>
</comment>
<dbReference type="EMBL" id="JARJCN010000101">
    <property type="protein sequence ID" value="KAJ7075195.1"/>
    <property type="molecule type" value="Genomic_DNA"/>
</dbReference>
<proteinExistence type="predicted"/>
<evidence type="ECO:0000256" key="1">
    <source>
        <dbReference type="SAM" id="MobiDB-lite"/>
    </source>
</evidence>